<gene>
    <name evidence="1" type="ORF">C5689_16135</name>
</gene>
<evidence type="ECO:0000313" key="1">
    <source>
        <dbReference type="EMBL" id="PWB92824.1"/>
    </source>
</evidence>
<proteinExistence type="predicted"/>
<keyword evidence="2" id="KW-1185">Reference proteome</keyword>
<evidence type="ECO:0000313" key="2">
    <source>
        <dbReference type="Proteomes" id="UP000245137"/>
    </source>
</evidence>
<evidence type="ECO:0008006" key="3">
    <source>
        <dbReference type="Google" id="ProtNLM"/>
    </source>
</evidence>
<dbReference type="Proteomes" id="UP000245137">
    <property type="component" value="Unassembled WGS sequence"/>
</dbReference>
<reference evidence="1 2" key="1">
    <citation type="journal article" date="2018" name="Appl. Microbiol. Biotechnol.">
        <title>Co-cultivation of the strictly anaerobic methanogen Methanosarcina barkeri with aerobic methanotrophs in an oxygen-limited membrane bioreactor.</title>
        <authorList>
            <person name="In 't Zandt M.H."/>
            <person name="van den Bosch T.J.M."/>
            <person name="Rijkers R."/>
            <person name="van Kessel M.A.H.J."/>
            <person name="Jetten M.S.M."/>
            <person name="Welte C.U."/>
        </authorList>
    </citation>
    <scope>NUCLEOTIDE SEQUENCE [LARGE SCALE GENOMIC DNA]</scope>
    <source>
        <strain evidence="1 2">DSM 17706</strain>
    </source>
</reference>
<sequence length="137" mass="13823">MKAERNRALHHVPVWRMLALGLVALFLALPPIIAIGADVRAHAGADGGIAIALGKACKVDNDNGRASGRQDHSQSCRLCLGLSCAGDGLLPDVGAGAPVSIGAQSSHVAGRISRIVTALGASGWGSSWTAQAPPAFG</sequence>
<dbReference type="EMBL" id="PUIV01000035">
    <property type="protein sequence ID" value="PWB92824.1"/>
    <property type="molecule type" value="Genomic_DNA"/>
</dbReference>
<dbReference type="AlphaFoldDB" id="A0A2U1SMI5"/>
<comment type="caution">
    <text evidence="1">The sequence shown here is derived from an EMBL/GenBank/DDBJ whole genome shotgun (WGS) entry which is preliminary data.</text>
</comment>
<protein>
    <recommendedName>
        <fullName evidence="3">DUF2946 domain-containing protein</fullName>
    </recommendedName>
</protein>
<name>A0A2U1SMI5_METSR</name>
<accession>A0A2U1SMI5</accession>
<organism evidence="1 2">
    <name type="scientific">Methylosinus sporium</name>
    <dbReference type="NCBI Taxonomy" id="428"/>
    <lineage>
        <taxon>Bacteria</taxon>
        <taxon>Pseudomonadati</taxon>
        <taxon>Pseudomonadota</taxon>
        <taxon>Alphaproteobacteria</taxon>
        <taxon>Hyphomicrobiales</taxon>
        <taxon>Methylocystaceae</taxon>
        <taxon>Methylosinus</taxon>
    </lineage>
</organism>